<protein>
    <submittedName>
        <fullName evidence="2">Uncharacterized protein</fullName>
    </submittedName>
</protein>
<dbReference type="AlphaFoldDB" id="R7YTX4"/>
<keyword evidence="3" id="KW-1185">Reference proteome</keyword>
<feature type="compositionally biased region" description="Polar residues" evidence="1">
    <location>
        <begin position="201"/>
        <end position="211"/>
    </location>
</feature>
<sequence length="440" mass="47703">MASLNHSIGADSQYRKSTARSMPPITARTNQLGKAEDSSPEKPRSGPVPQHPIQFGLLPRETQEAKLKNISKIEANWGAPLHQCIPAKIRPRKPDGHTTKVKRHEQSAAVEDDPKQWGVELLDRLAEISDLTKNDLATALKELQTAVADRHYYRLESNHNIAELLWVDCNNALVQLRSIQKKTIEAAGEVQDQPPRYGGTASPSSTRQSARPSVAEGHQDKSATPTPKTAGAQASRSQASRAVSTPSPSKAKATPEKPRARQAVQTPSASPNKAPTAPMMPFAARGKRAQTMEAVSTPSPLKVTPPVASQQSTEQQTPAKRADIGAAEASLSSFSSNAPTAPTISALTAQTCVVTGSPCDTLSGLTGIANLFTSPNRKPYMPTSASPMSRKRQRMDLDWEMLEAESRIAEANRVKAEVDHKKLEFRKRVMMDLDREGSEI</sequence>
<feature type="region of interest" description="Disordered" evidence="1">
    <location>
        <begin position="1"/>
        <end position="57"/>
    </location>
</feature>
<reference evidence="3" key="1">
    <citation type="submission" date="2012-06" db="EMBL/GenBank/DDBJ databases">
        <title>The genome sequence of Coniosporium apollinis CBS 100218.</title>
        <authorList>
            <consortium name="The Broad Institute Genome Sequencing Platform"/>
            <person name="Cuomo C."/>
            <person name="Gorbushina A."/>
            <person name="Noack S."/>
            <person name="Walker B."/>
            <person name="Young S.K."/>
            <person name="Zeng Q."/>
            <person name="Gargeya S."/>
            <person name="Fitzgerald M."/>
            <person name="Haas B."/>
            <person name="Abouelleil A."/>
            <person name="Alvarado L."/>
            <person name="Arachchi H.M."/>
            <person name="Berlin A.M."/>
            <person name="Chapman S.B."/>
            <person name="Goldberg J."/>
            <person name="Griggs A."/>
            <person name="Gujja S."/>
            <person name="Hansen M."/>
            <person name="Howarth C."/>
            <person name="Imamovic A."/>
            <person name="Larimer J."/>
            <person name="McCowan C."/>
            <person name="Montmayeur A."/>
            <person name="Murphy C."/>
            <person name="Neiman D."/>
            <person name="Pearson M."/>
            <person name="Priest M."/>
            <person name="Roberts A."/>
            <person name="Saif S."/>
            <person name="Shea T."/>
            <person name="Sisk P."/>
            <person name="Sykes S."/>
            <person name="Wortman J."/>
            <person name="Nusbaum C."/>
            <person name="Birren B."/>
        </authorList>
    </citation>
    <scope>NUCLEOTIDE SEQUENCE [LARGE SCALE GENOMIC DNA]</scope>
    <source>
        <strain evidence="3">CBS 100218</strain>
    </source>
</reference>
<dbReference type="RefSeq" id="XP_007780413.1">
    <property type="nucleotide sequence ID" value="XM_007782223.1"/>
</dbReference>
<feature type="region of interest" description="Disordered" evidence="1">
    <location>
        <begin position="187"/>
        <end position="326"/>
    </location>
</feature>
<feature type="region of interest" description="Disordered" evidence="1">
    <location>
        <begin position="88"/>
        <end position="112"/>
    </location>
</feature>
<dbReference type="OrthoDB" id="3939746at2759"/>
<evidence type="ECO:0000256" key="1">
    <source>
        <dbReference type="SAM" id="MobiDB-lite"/>
    </source>
</evidence>
<accession>R7YTX4</accession>
<feature type="compositionally biased region" description="Polar residues" evidence="1">
    <location>
        <begin position="263"/>
        <end position="273"/>
    </location>
</feature>
<feature type="compositionally biased region" description="Low complexity" evidence="1">
    <location>
        <begin position="232"/>
        <end position="244"/>
    </location>
</feature>
<evidence type="ECO:0000313" key="2">
    <source>
        <dbReference type="EMBL" id="EON65096.1"/>
    </source>
</evidence>
<dbReference type="Proteomes" id="UP000016924">
    <property type="component" value="Unassembled WGS sequence"/>
</dbReference>
<name>R7YTX4_CONA1</name>
<gene>
    <name evidence="2" type="ORF">W97_04331</name>
</gene>
<evidence type="ECO:0000313" key="3">
    <source>
        <dbReference type="Proteomes" id="UP000016924"/>
    </source>
</evidence>
<dbReference type="HOGENOM" id="CLU_622581_0_0_1"/>
<feature type="compositionally biased region" description="Polar residues" evidence="1">
    <location>
        <begin position="307"/>
        <end position="318"/>
    </location>
</feature>
<feature type="compositionally biased region" description="Basic and acidic residues" evidence="1">
    <location>
        <begin position="34"/>
        <end position="44"/>
    </location>
</feature>
<dbReference type="GeneID" id="19901642"/>
<organism evidence="2 3">
    <name type="scientific">Coniosporium apollinis (strain CBS 100218)</name>
    <name type="common">Rock-inhabiting black yeast</name>
    <dbReference type="NCBI Taxonomy" id="1168221"/>
    <lineage>
        <taxon>Eukaryota</taxon>
        <taxon>Fungi</taxon>
        <taxon>Dikarya</taxon>
        <taxon>Ascomycota</taxon>
        <taxon>Pezizomycotina</taxon>
        <taxon>Dothideomycetes</taxon>
        <taxon>Dothideomycetes incertae sedis</taxon>
        <taxon>Coniosporium</taxon>
    </lineage>
</organism>
<proteinExistence type="predicted"/>
<dbReference type="EMBL" id="JH767572">
    <property type="protein sequence ID" value="EON65096.1"/>
    <property type="molecule type" value="Genomic_DNA"/>
</dbReference>